<dbReference type="PANTHER" id="PTHR13697">
    <property type="entry name" value="PHOSPHOFRUCTOKINASE"/>
    <property type="match status" value="1"/>
</dbReference>
<dbReference type="GO" id="GO:0005737">
    <property type="term" value="C:cytoplasm"/>
    <property type="evidence" value="ECO:0007669"/>
    <property type="project" value="UniProtKB-SubCell"/>
</dbReference>
<reference evidence="17 18" key="1">
    <citation type="journal article" date="2012" name="J. Bacteriol.">
        <title>Draft Genome Sequences of Four Axenic Mycoplasma genitalium Strains Isolated from Denmark, Japan, and Australia.</title>
        <authorList>
            <person name="McGowin C.L."/>
            <person name="Ma L."/>
            <person name="Jensen J.S."/>
            <person name="Mancuso M.M."/>
            <person name="Hamasuna R."/>
            <person name="Adegboye D."/>
            <person name="Martin D.H."/>
        </authorList>
    </citation>
    <scope>NUCLEOTIDE SEQUENCE [LARGE SCALE GENOMIC DNA]</scope>
    <source>
        <strain evidence="17 18">M6320</strain>
    </source>
</reference>
<dbReference type="SMR" id="A0ABC7ZIY8"/>
<dbReference type="KEGG" id="mgx:CM1_01280"/>
<dbReference type="SUPFAM" id="SSF53784">
    <property type="entry name" value="Phosphofructokinase"/>
    <property type="match status" value="1"/>
</dbReference>
<dbReference type="EC" id="2.7.1.11" evidence="5"/>
<comment type="similarity">
    <text evidence="14">Belongs to the phosphofructokinase type A (PFKA) family.</text>
</comment>
<dbReference type="PIRSF" id="PIRSF000532">
    <property type="entry name" value="ATP_PFK_prok"/>
    <property type="match status" value="1"/>
</dbReference>
<dbReference type="RefSeq" id="WP_010869375.1">
    <property type="nucleotide sequence ID" value="NC_018497.1"/>
</dbReference>
<keyword evidence="11" id="KW-0067">ATP-binding</keyword>
<organism evidence="17 18">
    <name type="scientific">Mycoplasmoides genitalium M6320</name>
    <dbReference type="NCBI Taxonomy" id="662945"/>
    <lineage>
        <taxon>Bacteria</taxon>
        <taxon>Bacillati</taxon>
        <taxon>Mycoplasmatota</taxon>
        <taxon>Mycoplasmoidales</taxon>
        <taxon>Mycoplasmoidaceae</taxon>
        <taxon>Mycoplasmoides</taxon>
    </lineage>
</organism>
<keyword evidence="10" id="KW-0418">Kinase</keyword>
<dbReference type="Gene3D" id="3.40.50.460">
    <property type="entry name" value="Phosphofructokinase domain"/>
    <property type="match status" value="1"/>
</dbReference>
<evidence type="ECO:0000256" key="7">
    <source>
        <dbReference type="ARBA" id="ARBA00022679"/>
    </source>
</evidence>
<dbReference type="AlphaFoldDB" id="A0ABC7ZIY8"/>
<evidence type="ECO:0000256" key="6">
    <source>
        <dbReference type="ARBA" id="ARBA00022490"/>
    </source>
</evidence>
<evidence type="ECO:0000256" key="15">
    <source>
        <dbReference type="ARBA" id="ARBA00048070"/>
    </source>
</evidence>
<dbReference type="GO" id="GO:0003872">
    <property type="term" value="F:6-phosphofructokinase activity"/>
    <property type="evidence" value="ECO:0007669"/>
    <property type="project" value="UniProtKB-EC"/>
</dbReference>
<evidence type="ECO:0000313" key="17">
    <source>
        <dbReference type="EMBL" id="AFQ04036.1"/>
    </source>
</evidence>
<evidence type="ECO:0000256" key="2">
    <source>
        <dbReference type="ARBA" id="ARBA00002659"/>
    </source>
</evidence>
<keyword evidence="8" id="KW-0479">Metal-binding</keyword>
<evidence type="ECO:0000256" key="5">
    <source>
        <dbReference type="ARBA" id="ARBA00012055"/>
    </source>
</evidence>
<gene>
    <name evidence="17" type="ORF">CM1_01280</name>
</gene>
<dbReference type="PRINTS" id="PR00476">
    <property type="entry name" value="PHFRCTKINASE"/>
</dbReference>
<evidence type="ECO:0000313" key="18">
    <source>
        <dbReference type="Proteomes" id="UP000005254"/>
    </source>
</evidence>
<evidence type="ECO:0000256" key="11">
    <source>
        <dbReference type="ARBA" id="ARBA00022840"/>
    </source>
</evidence>
<dbReference type="GO" id="GO:0005524">
    <property type="term" value="F:ATP binding"/>
    <property type="evidence" value="ECO:0007669"/>
    <property type="project" value="UniProtKB-KW"/>
</dbReference>
<comment type="cofactor">
    <cofactor evidence="1">
        <name>Mg(2+)</name>
        <dbReference type="ChEBI" id="CHEBI:18420"/>
    </cofactor>
</comment>
<keyword evidence="12" id="KW-0460">Magnesium</keyword>
<comment type="function">
    <text evidence="2">Catalyzes the phosphorylation of D-fructose 6-phosphate to fructose 1,6-bisphosphate by ATP, the first committing step of glycolysis.</text>
</comment>
<dbReference type="NCBIfam" id="NF002872">
    <property type="entry name" value="PRK03202.1"/>
    <property type="match status" value="1"/>
</dbReference>
<evidence type="ECO:0000259" key="16">
    <source>
        <dbReference type="Pfam" id="PF00365"/>
    </source>
</evidence>
<comment type="subcellular location">
    <subcellularLocation>
        <location evidence="3">Cytoplasm</location>
    </subcellularLocation>
</comment>
<dbReference type="GeneID" id="99647059"/>
<accession>A0ABC7ZIY8</accession>
<dbReference type="InterPro" id="IPR012003">
    <property type="entry name" value="ATP_PFK_prok-type"/>
</dbReference>
<evidence type="ECO:0000256" key="9">
    <source>
        <dbReference type="ARBA" id="ARBA00022741"/>
    </source>
</evidence>
<name>A0ABC7ZIY8_MYCGT</name>
<evidence type="ECO:0000256" key="13">
    <source>
        <dbReference type="ARBA" id="ARBA00023152"/>
    </source>
</evidence>
<dbReference type="InterPro" id="IPR022953">
    <property type="entry name" value="ATP_PFK"/>
</dbReference>
<dbReference type="Gene3D" id="3.40.50.450">
    <property type="match status" value="1"/>
</dbReference>
<dbReference type="Proteomes" id="UP000005254">
    <property type="component" value="Chromosome"/>
</dbReference>
<evidence type="ECO:0000256" key="12">
    <source>
        <dbReference type="ARBA" id="ARBA00022842"/>
    </source>
</evidence>
<dbReference type="PANTHER" id="PTHR13697:SF4">
    <property type="entry name" value="ATP-DEPENDENT 6-PHOSPHOFRUCTOKINASE"/>
    <property type="match status" value="1"/>
</dbReference>
<evidence type="ECO:0000256" key="10">
    <source>
        <dbReference type="ARBA" id="ARBA00022777"/>
    </source>
</evidence>
<evidence type="ECO:0000256" key="4">
    <source>
        <dbReference type="ARBA" id="ARBA00004679"/>
    </source>
</evidence>
<dbReference type="Pfam" id="PF00365">
    <property type="entry name" value="PFK"/>
    <property type="match status" value="1"/>
</dbReference>
<dbReference type="InterPro" id="IPR035966">
    <property type="entry name" value="PKF_sf"/>
</dbReference>
<keyword evidence="6" id="KW-0963">Cytoplasm</keyword>
<comment type="pathway">
    <text evidence="4">Carbohydrate degradation; glycolysis; D-glyceraldehyde 3-phosphate and glycerone phosphate from D-glucose: step 3/4.</text>
</comment>
<evidence type="ECO:0000256" key="1">
    <source>
        <dbReference type="ARBA" id="ARBA00001946"/>
    </source>
</evidence>
<feature type="domain" description="Phosphofructokinase" evidence="16">
    <location>
        <begin position="3"/>
        <end position="278"/>
    </location>
</feature>
<evidence type="ECO:0000256" key="3">
    <source>
        <dbReference type="ARBA" id="ARBA00004496"/>
    </source>
</evidence>
<comment type="catalytic activity">
    <reaction evidence="15">
        <text>beta-D-fructose 6-phosphate + ATP = beta-D-fructose 1,6-bisphosphate + ADP + H(+)</text>
        <dbReference type="Rhea" id="RHEA:16109"/>
        <dbReference type="ChEBI" id="CHEBI:15378"/>
        <dbReference type="ChEBI" id="CHEBI:30616"/>
        <dbReference type="ChEBI" id="CHEBI:32966"/>
        <dbReference type="ChEBI" id="CHEBI:57634"/>
        <dbReference type="ChEBI" id="CHEBI:456216"/>
        <dbReference type="EC" id="2.7.1.11"/>
    </reaction>
</comment>
<keyword evidence="7 17" id="KW-0808">Transferase</keyword>
<dbReference type="GO" id="GO:0046872">
    <property type="term" value="F:metal ion binding"/>
    <property type="evidence" value="ECO:0007669"/>
    <property type="project" value="UniProtKB-KW"/>
</dbReference>
<sequence length="323" mass="35641">MDKIAILTSGGDASGMNATIAYLTKYAIAKQLEVFYVKNGYYGLYHNHFITSKELDLTDFFFMGGTVIGSSRFKQFQDPSLRKQAVLNLKKRGINNLVVIGGDGSYMGAKALSELGLNCFCLPGTIDNDVNSSEFTIGFWTALEAIRVNVEAIYHTTKSHNRLAIIEVMGRDCSDLTIFGGLATNASFVVTSKNSLDLNGFEKAVRKVLQFQNYCVVLVSENIYGKNGLPSLEMVKEHFENNAIKCNLVSLGHTQRGFSPNSIELFQISLMAKHTIDLVVNNANSQVIGMKNNQAVNYDFNTAFNLPKADRTKLLNQVNTAII</sequence>
<keyword evidence="9" id="KW-0547">Nucleotide-binding</keyword>
<dbReference type="EMBL" id="CP003772">
    <property type="protein sequence ID" value="AFQ04036.1"/>
    <property type="molecule type" value="Genomic_DNA"/>
</dbReference>
<evidence type="ECO:0000256" key="8">
    <source>
        <dbReference type="ARBA" id="ARBA00022723"/>
    </source>
</evidence>
<proteinExistence type="inferred from homology"/>
<evidence type="ECO:0000256" key="14">
    <source>
        <dbReference type="ARBA" id="ARBA00038478"/>
    </source>
</evidence>
<keyword evidence="13" id="KW-0324">Glycolysis</keyword>
<dbReference type="InterPro" id="IPR000023">
    <property type="entry name" value="Phosphofructokinase_dom"/>
</dbReference>
<protein>
    <recommendedName>
        <fullName evidence="5">6-phosphofructokinase</fullName>
        <ecNumber evidence="5">2.7.1.11</ecNumber>
    </recommendedName>
</protein>